<protein>
    <submittedName>
        <fullName evidence="1">Uncharacterized protein</fullName>
    </submittedName>
</protein>
<accession>A0ACC3S595</accession>
<evidence type="ECO:0000313" key="1">
    <source>
        <dbReference type="EMBL" id="KAK8196072.1"/>
    </source>
</evidence>
<dbReference type="EMBL" id="JAMKPW020000042">
    <property type="protein sequence ID" value="KAK8196072.1"/>
    <property type="molecule type" value="Genomic_DNA"/>
</dbReference>
<evidence type="ECO:0000313" key="2">
    <source>
        <dbReference type="Proteomes" id="UP001320706"/>
    </source>
</evidence>
<proteinExistence type="predicted"/>
<comment type="caution">
    <text evidence="1">The sequence shown here is derived from an EMBL/GenBank/DDBJ whole genome shotgun (WGS) entry which is preliminary data.</text>
</comment>
<organism evidence="1 2">
    <name type="scientific">Zalaria obscura</name>
    <dbReference type="NCBI Taxonomy" id="2024903"/>
    <lineage>
        <taxon>Eukaryota</taxon>
        <taxon>Fungi</taxon>
        <taxon>Dikarya</taxon>
        <taxon>Ascomycota</taxon>
        <taxon>Pezizomycotina</taxon>
        <taxon>Dothideomycetes</taxon>
        <taxon>Dothideomycetidae</taxon>
        <taxon>Dothideales</taxon>
        <taxon>Zalariaceae</taxon>
        <taxon>Zalaria</taxon>
    </lineage>
</organism>
<dbReference type="Proteomes" id="UP001320706">
    <property type="component" value="Unassembled WGS sequence"/>
</dbReference>
<gene>
    <name evidence="1" type="ORF">M8818_007224</name>
</gene>
<reference evidence="1" key="1">
    <citation type="submission" date="2024-02" db="EMBL/GenBank/DDBJ databases">
        <title>Metagenome Assembled Genome of Zalaria obscura JY119.</title>
        <authorList>
            <person name="Vighnesh L."/>
            <person name="Jagadeeshwari U."/>
            <person name="Venkata Ramana C."/>
            <person name="Sasikala C."/>
        </authorList>
    </citation>
    <scope>NUCLEOTIDE SEQUENCE</scope>
    <source>
        <strain evidence="1">JY119</strain>
    </source>
</reference>
<sequence>MQPLTLAVAAIALVGFALISLLNHRRSKATQAVKELPGPALLPVIGRIHDLPIDYMWLKFKEWADIYGPIYKTEMLGTKFVIVSDEKIAEELLVKRAKIYSDRPAAQSLFQPKVDYLPLMGKNHYWARQRRVTHDYMTGAHNAHYYGIMDLEVRRWMFRLLEKPQEFQWSLEDMAGKVMSTLTWDAPDQSEKLVPSAWGLLTQMSPAGPLTNVMTPLWHLPLFMNPWKKAEIKRYATQNAWWMERFVTVRAQMTQGQARHSWTSQYLESQKTSKLSGDKEASFMLGMMALVGVFTVAGPLNYFLLAMVYHPQWQRKLQQEIDEVCKGRIPTLDDMPNLPLLRACIKETMRWKPNVPTGVAHELEEDDFYRGCFIAKGTRILPFDLAFLRNPTKYPDPESYRPERWLESGWPTYQEPLSVYPTIKGMSSFGWGQRTCLGQNLTNDELFVACGALAWAYDLKKKVDPVTGLDIEVDLNKSGSLLIIKPDPFVMEFTPRSEKRRQDIIDEYREYQAKDDDERETFAKAGAARHAETALPN</sequence>
<name>A0ACC3S595_9PEZI</name>
<keyword evidence="2" id="KW-1185">Reference proteome</keyword>